<dbReference type="AlphaFoldDB" id="A0A318Z4N4"/>
<keyword evidence="1" id="KW-0472">Membrane</keyword>
<proteinExistence type="predicted"/>
<sequence length="75" mass="8548">MLGTDITPFVYPPRSTIHFVGIIILCPMFALPSGNIDRVWAVGIRNHFLFHHTQTIVRSRIHIGCLGFPRFAMRS</sequence>
<keyword evidence="3" id="KW-1185">Reference proteome</keyword>
<name>A0A318Z4N4_9EURO</name>
<dbReference type="GeneID" id="37076936"/>
<keyword evidence="1" id="KW-1133">Transmembrane helix</keyword>
<organism evidence="2 3">
    <name type="scientific">Aspergillus saccharolyticus JOP 1030-1</name>
    <dbReference type="NCBI Taxonomy" id="1450539"/>
    <lineage>
        <taxon>Eukaryota</taxon>
        <taxon>Fungi</taxon>
        <taxon>Dikarya</taxon>
        <taxon>Ascomycota</taxon>
        <taxon>Pezizomycotina</taxon>
        <taxon>Eurotiomycetes</taxon>
        <taxon>Eurotiomycetidae</taxon>
        <taxon>Eurotiales</taxon>
        <taxon>Aspergillaceae</taxon>
        <taxon>Aspergillus</taxon>
        <taxon>Aspergillus subgen. Circumdati</taxon>
    </lineage>
</organism>
<dbReference type="EMBL" id="KZ821253">
    <property type="protein sequence ID" value="PYH42281.1"/>
    <property type="molecule type" value="Genomic_DNA"/>
</dbReference>
<evidence type="ECO:0000256" key="1">
    <source>
        <dbReference type="SAM" id="Phobius"/>
    </source>
</evidence>
<reference evidence="2 3" key="1">
    <citation type="submission" date="2016-12" db="EMBL/GenBank/DDBJ databases">
        <title>The genomes of Aspergillus section Nigri reveals drivers in fungal speciation.</title>
        <authorList>
            <consortium name="DOE Joint Genome Institute"/>
            <person name="Vesth T.C."/>
            <person name="Nybo J."/>
            <person name="Theobald S."/>
            <person name="Brandl J."/>
            <person name="Frisvad J.C."/>
            <person name="Nielsen K.F."/>
            <person name="Lyhne E.K."/>
            <person name="Kogle M.E."/>
            <person name="Kuo A."/>
            <person name="Riley R."/>
            <person name="Clum A."/>
            <person name="Nolan M."/>
            <person name="Lipzen A."/>
            <person name="Salamov A."/>
            <person name="Henrissat B."/>
            <person name="Wiebenga A."/>
            <person name="De Vries R.P."/>
            <person name="Grigoriev I.V."/>
            <person name="Mortensen U.H."/>
            <person name="Andersen M.R."/>
            <person name="Baker S.E."/>
        </authorList>
    </citation>
    <scope>NUCLEOTIDE SEQUENCE [LARGE SCALE GENOMIC DNA]</scope>
    <source>
        <strain evidence="2 3">JOP 1030-1</strain>
    </source>
</reference>
<keyword evidence="1" id="KW-0812">Transmembrane</keyword>
<protein>
    <submittedName>
        <fullName evidence="2">Uncharacterized protein</fullName>
    </submittedName>
</protein>
<evidence type="ECO:0000313" key="3">
    <source>
        <dbReference type="Proteomes" id="UP000248349"/>
    </source>
</evidence>
<accession>A0A318Z4N4</accession>
<dbReference type="Proteomes" id="UP000248349">
    <property type="component" value="Unassembled WGS sequence"/>
</dbReference>
<feature type="transmembrane region" description="Helical" evidence="1">
    <location>
        <begin position="17"/>
        <end position="36"/>
    </location>
</feature>
<dbReference type="RefSeq" id="XP_025428263.1">
    <property type="nucleotide sequence ID" value="XM_025575708.1"/>
</dbReference>
<gene>
    <name evidence="2" type="ORF">BP01DRAFT_359545</name>
</gene>
<evidence type="ECO:0000313" key="2">
    <source>
        <dbReference type="EMBL" id="PYH42281.1"/>
    </source>
</evidence>